<evidence type="ECO:0000256" key="2">
    <source>
        <dbReference type="ARBA" id="ARBA00023277"/>
    </source>
</evidence>
<proteinExistence type="predicted"/>
<dbReference type="Gene3D" id="3.40.1190.20">
    <property type="match status" value="1"/>
</dbReference>
<dbReference type="InterPro" id="IPR029056">
    <property type="entry name" value="Ribokinase-like"/>
</dbReference>
<keyword evidence="1" id="KW-0511">Multifunctional enzyme</keyword>
<feature type="domain" description="Carbohydrate kinase PfkB" evidence="3">
    <location>
        <begin position="202"/>
        <end position="501"/>
    </location>
</feature>
<dbReference type="Pfam" id="PF01467">
    <property type="entry name" value="CTP_transf_like"/>
    <property type="match status" value="1"/>
</dbReference>
<gene>
    <name evidence="5" type="ORF">METZ01_LOCUS110835</name>
</gene>
<evidence type="ECO:0000259" key="3">
    <source>
        <dbReference type="Pfam" id="PF00294"/>
    </source>
</evidence>
<dbReference type="GO" id="GO:0033786">
    <property type="term" value="F:heptose-1-phosphate adenylyltransferase activity"/>
    <property type="evidence" value="ECO:0007669"/>
    <property type="project" value="TreeGrafter"/>
</dbReference>
<dbReference type="InterPro" id="IPR014729">
    <property type="entry name" value="Rossmann-like_a/b/a_fold"/>
</dbReference>
<organism evidence="5">
    <name type="scientific">marine metagenome</name>
    <dbReference type="NCBI Taxonomy" id="408172"/>
    <lineage>
        <taxon>unclassified sequences</taxon>
        <taxon>metagenomes</taxon>
        <taxon>ecological metagenomes</taxon>
    </lineage>
</organism>
<dbReference type="SUPFAM" id="SSF53613">
    <property type="entry name" value="Ribokinase-like"/>
    <property type="match status" value="1"/>
</dbReference>
<dbReference type="InterPro" id="IPR004821">
    <property type="entry name" value="Cyt_trans-like"/>
</dbReference>
<dbReference type="GO" id="GO:0005829">
    <property type="term" value="C:cytosol"/>
    <property type="evidence" value="ECO:0007669"/>
    <property type="project" value="TreeGrafter"/>
</dbReference>
<reference evidence="5" key="1">
    <citation type="submission" date="2018-05" db="EMBL/GenBank/DDBJ databases">
        <authorList>
            <person name="Lanie J.A."/>
            <person name="Ng W.-L."/>
            <person name="Kazmierczak K.M."/>
            <person name="Andrzejewski T.M."/>
            <person name="Davidsen T.M."/>
            <person name="Wayne K.J."/>
            <person name="Tettelin H."/>
            <person name="Glass J.I."/>
            <person name="Rusch D."/>
            <person name="Podicherti R."/>
            <person name="Tsui H.-C.T."/>
            <person name="Winkler M.E."/>
        </authorList>
    </citation>
    <scope>NUCLEOTIDE SEQUENCE</scope>
</reference>
<dbReference type="SUPFAM" id="SSF52374">
    <property type="entry name" value="Nucleotidylyl transferase"/>
    <property type="match status" value="1"/>
</dbReference>
<dbReference type="Pfam" id="PF00294">
    <property type="entry name" value="PfkB"/>
    <property type="match status" value="1"/>
</dbReference>
<feature type="domain" description="Cytidyltransferase-like" evidence="4">
    <location>
        <begin position="38"/>
        <end position="144"/>
    </location>
</feature>
<keyword evidence="2" id="KW-0119">Carbohydrate metabolism</keyword>
<evidence type="ECO:0000313" key="5">
    <source>
        <dbReference type="EMBL" id="SVA57981.1"/>
    </source>
</evidence>
<dbReference type="AlphaFoldDB" id="A0A381X0E8"/>
<dbReference type="InterPro" id="IPR011611">
    <property type="entry name" value="PfkB_dom"/>
</dbReference>
<dbReference type="EMBL" id="UINC01013415">
    <property type="protein sequence ID" value="SVA57981.1"/>
    <property type="molecule type" value="Genomic_DNA"/>
</dbReference>
<accession>A0A381X0E8</accession>
<protein>
    <recommendedName>
        <fullName evidence="6">Cytidyltransferase-like domain-containing protein</fullName>
    </recommendedName>
</protein>
<evidence type="ECO:0000256" key="1">
    <source>
        <dbReference type="ARBA" id="ARBA00023268"/>
    </source>
</evidence>
<dbReference type="PANTHER" id="PTHR46969">
    <property type="entry name" value="BIFUNCTIONAL PROTEIN HLDE"/>
    <property type="match status" value="1"/>
</dbReference>
<dbReference type="PANTHER" id="PTHR46969:SF1">
    <property type="entry name" value="BIFUNCTIONAL PROTEIN HLDE"/>
    <property type="match status" value="1"/>
</dbReference>
<evidence type="ECO:0008006" key="6">
    <source>
        <dbReference type="Google" id="ProtNLM"/>
    </source>
</evidence>
<sequence>MKAIRRDRDTSKKIKSLEELSEILAELRENNLTVVQCHGVFDLLHIGHIRHFEEARKLADIMVVTVTPDVFVDKGPHRPAFVQELRAEAIAALDCIDYVAVNKWPTATETIKLLQPNYYVKGSDYNDKEGDITGGIKKEEEAISSVKGKLVLTDNITFSSSGLINEHIPVFSDDVKIYLEKFSSQYDSVEVLKYLEGYKDLRILVIGETIIDEYQYCDAIGKSSKEPTLAMKVTATERFAGGILAVGNHVSNFSDNVGLISYLGMEKSQEEFVNKHVNPAINTEFVYKQLSPTIVKRRFVESYTAFKLLEIYEMNDQPLQEDKEQELCSILNNEIPNYDVVIVVDYGHGFLSPNAIKIICEKSSFLAINAQSNAANLGFHTISKYPTADYICVTENELKLDARDKEGDVKYVIKQLSDKMDCSHVMVTRSRLGCLSYSDKEGFIETPALADHVVDRIGAGDAFLSLTAPCVAQNAPMEIVGFIGNTAGANAVATVGNRNPIKRNSLLRHINSLLK</sequence>
<name>A0A381X0E8_9ZZZZ</name>
<dbReference type="Gene3D" id="3.40.50.620">
    <property type="entry name" value="HUPs"/>
    <property type="match status" value="1"/>
</dbReference>
<evidence type="ECO:0000259" key="4">
    <source>
        <dbReference type="Pfam" id="PF01467"/>
    </source>
</evidence>
<dbReference type="GO" id="GO:0033785">
    <property type="term" value="F:heptose 7-phosphate kinase activity"/>
    <property type="evidence" value="ECO:0007669"/>
    <property type="project" value="TreeGrafter"/>
</dbReference>
<dbReference type="NCBIfam" id="TIGR00125">
    <property type="entry name" value="cyt_tran_rel"/>
    <property type="match status" value="1"/>
</dbReference>